<dbReference type="PANTHER" id="PTHR31009">
    <property type="entry name" value="S-ADENOSYL-L-METHIONINE:CARBOXYL METHYLTRANSFERASE FAMILY PROTEIN"/>
    <property type="match status" value="1"/>
</dbReference>
<protein>
    <submittedName>
        <fullName evidence="6">Uncharacterized protein</fullName>
    </submittedName>
</protein>
<dbReference type="InterPro" id="IPR005299">
    <property type="entry name" value="MeTrfase_7"/>
</dbReference>
<evidence type="ECO:0000256" key="2">
    <source>
        <dbReference type="ARBA" id="ARBA00022679"/>
    </source>
</evidence>
<sequence>MSDSTPTSGKNGLKKATGVSPMNGGNGDYSYHKNSYYQRIAANFEHEKINEEIAEKFDIEDLALTKTIRIADLGCSTGPNTFINMHTIVEAIKQKHETLCPTSSTRPEFQLFLNDLVTNDFNTLFKSLPIDREYFVAVVPGSFHGRIFPESSLHFVFMSHSLHWLSKLPAALEDENSPAWNKGRVHYANAPDEVVKAYRSQFGEEVEKFLDARAKELVGGAMLVIIMSGIPVDLPFSSTANGVMFEFMASILMEMVQEGWIEESQVDSFNLPIYASASPEEMRNLVEKNGCFSIERLELAKPSSWLKDSVDVQDWMMHVRAAMEGIFIKHFGSVEAVDEMFKRLTKKHLDHSQLLPEWCDKEIQLFVVLKRKKIICI</sequence>
<feature type="region of interest" description="Disordered" evidence="5">
    <location>
        <begin position="1"/>
        <end position="21"/>
    </location>
</feature>
<evidence type="ECO:0000256" key="1">
    <source>
        <dbReference type="ARBA" id="ARBA00022603"/>
    </source>
</evidence>
<organism evidence="6 7">
    <name type="scientific">Ficus carica</name>
    <name type="common">Common fig</name>
    <dbReference type="NCBI Taxonomy" id="3494"/>
    <lineage>
        <taxon>Eukaryota</taxon>
        <taxon>Viridiplantae</taxon>
        <taxon>Streptophyta</taxon>
        <taxon>Embryophyta</taxon>
        <taxon>Tracheophyta</taxon>
        <taxon>Spermatophyta</taxon>
        <taxon>Magnoliopsida</taxon>
        <taxon>eudicotyledons</taxon>
        <taxon>Gunneridae</taxon>
        <taxon>Pentapetalae</taxon>
        <taxon>rosids</taxon>
        <taxon>fabids</taxon>
        <taxon>Rosales</taxon>
        <taxon>Moraceae</taxon>
        <taxon>Ficeae</taxon>
        <taxon>Ficus</taxon>
    </lineage>
</organism>
<dbReference type="GO" id="GO:0046872">
    <property type="term" value="F:metal ion binding"/>
    <property type="evidence" value="ECO:0007669"/>
    <property type="project" value="UniProtKB-KW"/>
</dbReference>
<dbReference type="Proteomes" id="UP001187192">
    <property type="component" value="Unassembled WGS sequence"/>
</dbReference>
<evidence type="ECO:0000256" key="5">
    <source>
        <dbReference type="SAM" id="MobiDB-lite"/>
    </source>
</evidence>
<keyword evidence="3" id="KW-0479">Metal-binding</keyword>
<dbReference type="InterPro" id="IPR029063">
    <property type="entry name" value="SAM-dependent_MTases_sf"/>
</dbReference>
<dbReference type="EMBL" id="BTGU01000008">
    <property type="protein sequence ID" value="GMN38412.1"/>
    <property type="molecule type" value="Genomic_DNA"/>
</dbReference>
<keyword evidence="7" id="KW-1185">Reference proteome</keyword>
<dbReference type="Gene3D" id="3.40.50.150">
    <property type="entry name" value="Vaccinia Virus protein VP39"/>
    <property type="match status" value="1"/>
</dbReference>
<keyword evidence="4" id="KW-0460">Magnesium</keyword>
<comment type="caution">
    <text evidence="6">The sequence shown here is derived from an EMBL/GenBank/DDBJ whole genome shotgun (WGS) entry which is preliminary data.</text>
</comment>
<evidence type="ECO:0000313" key="7">
    <source>
        <dbReference type="Proteomes" id="UP001187192"/>
    </source>
</evidence>
<dbReference type="Gene3D" id="1.10.1200.270">
    <property type="entry name" value="Methyltransferase, alpha-helical capping domain"/>
    <property type="match status" value="1"/>
</dbReference>
<evidence type="ECO:0000313" key="6">
    <source>
        <dbReference type="EMBL" id="GMN38412.1"/>
    </source>
</evidence>
<accession>A0AA88D263</accession>
<dbReference type="SUPFAM" id="SSF53335">
    <property type="entry name" value="S-adenosyl-L-methionine-dependent methyltransferases"/>
    <property type="match status" value="1"/>
</dbReference>
<proteinExistence type="predicted"/>
<dbReference type="GO" id="GO:0008168">
    <property type="term" value="F:methyltransferase activity"/>
    <property type="evidence" value="ECO:0007669"/>
    <property type="project" value="UniProtKB-KW"/>
</dbReference>
<gene>
    <name evidence="6" type="ORF">TIFTF001_007644</name>
</gene>
<reference evidence="6" key="1">
    <citation type="submission" date="2023-07" db="EMBL/GenBank/DDBJ databases">
        <title>draft genome sequence of fig (Ficus carica).</title>
        <authorList>
            <person name="Takahashi T."/>
            <person name="Nishimura K."/>
        </authorList>
    </citation>
    <scope>NUCLEOTIDE SEQUENCE</scope>
</reference>
<dbReference type="InterPro" id="IPR042086">
    <property type="entry name" value="MeTrfase_capping"/>
</dbReference>
<evidence type="ECO:0000256" key="4">
    <source>
        <dbReference type="ARBA" id="ARBA00022842"/>
    </source>
</evidence>
<keyword evidence="1" id="KW-0489">Methyltransferase</keyword>
<feature type="compositionally biased region" description="Polar residues" evidence="5">
    <location>
        <begin position="1"/>
        <end position="10"/>
    </location>
</feature>
<dbReference type="Pfam" id="PF03492">
    <property type="entry name" value="Methyltransf_7"/>
    <property type="match status" value="1"/>
</dbReference>
<name>A0AA88D263_FICCA</name>
<dbReference type="GO" id="GO:0032259">
    <property type="term" value="P:methylation"/>
    <property type="evidence" value="ECO:0007669"/>
    <property type="project" value="UniProtKB-KW"/>
</dbReference>
<keyword evidence="2" id="KW-0808">Transferase</keyword>
<dbReference type="AlphaFoldDB" id="A0AA88D263"/>
<evidence type="ECO:0000256" key="3">
    <source>
        <dbReference type="ARBA" id="ARBA00022723"/>
    </source>
</evidence>